<reference evidence="1" key="1">
    <citation type="submission" date="2021-01" db="EMBL/GenBank/DDBJ databases">
        <authorList>
            <consortium name="Genoscope - CEA"/>
            <person name="William W."/>
        </authorList>
    </citation>
    <scope>NUCLEOTIDE SEQUENCE</scope>
</reference>
<proteinExistence type="predicted"/>
<dbReference type="AlphaFoldDB" id="A0A8S1NXW5"/>
<protein>
    <submittedName>
        <fullName evidence="1">Uncharacterized protein</fullName>
    </submittedName>
</protein>
<dbReference type="EMBL" id="CAJJDM010000103">
    <property type="protein sequence ID" value="CAD8096169.1"/>
    <property type="molecule type" value="Genomic_DNA"/>
</dbReference>
<organism evidence="1 2">
    <name type="scientific">Paramecium primaurelia</name>
    <dbReference type="NCBI Taxonomy" id="5886"/>
    <lineage>
        <taxon>Eukaryota</taxon>
        <taxon>Sar</taxon>
        <taxon>Alveolata</taxon>
        <taxon>Ciliophora</taxon>
        <taxon>Intramacronucleata</taxon>
        <taxon>Oligohymenophorea</taxon>
        <taxon>Peniculida</taxon>
        <taxon>Parameciidae</taxon>
        <taxon>Paramecium</taxon>
    </lineage>
</organism>
<gene>
    <name evidence="1" type="ORF">PPRIM_AZ9-3.1.T1000137</name>
</gene>
<name>A0A8S1NXW5_PARPR</name>
<sequence>MVLDISKFLYIGMSKMVFLKLLLPMKKMVNLIVNCLLLRDQHRNQKKLLIVLKNQLIQLLNILMKLLL</sequence>
<evidence type="ECO:0000313" key="1">
    <source>
        <dbReference type="EMBL" id="CAD8096169.1"/>
    </source>
</evidence>
<comment type="caution">
    <text evidence="1">The sequence shown here is derived from an EMBL/GenBank/DDBJ whole genome shotgun (WGS) entry which is preliminary data.</text>
</comment>
<dbReference type="Proteomes" id="UP000688137">
    <property type="component" value="Unassembled WGS sequence"/>
</dbReference>
<accession>A0A8S1NXW5</accession>
<keyword evidence="2" id="KW-1185">Reference proteome</keyword>
<evidence type="ECO:0000313" key="2">
    <source>
        <dbReference type="Proteomes" id="UP000688137"/>
    </source>
</evidence>